<dbReference type="AlphaFoldDB" id="A0A218ZFK0"/>
<feature type="region of interest" description="Disordered" evidence="2">
    <location>
        <begin position="262"/>
        <end position="292"/>
    </location>
</feature>
<dbReference type="InterPro" id="IPR013176">
    <property type="entry name" value="Ccz1"/>
</dbReference>
<accession>A0A218ZFK0</accession>
<evidence type="ECO:0000259" key="3">
    <source>
        <dbReference type="Pfam" id="PF19031"/>
    </source>
</evidence>
<reference evidence="4 5" key="1">
    <citation type="submission" date="2017-04" db="EMBL/GenBank/DDBJ databases">
        <title>Draft genome sequence of Marssonina coronaria NL1: causal agent of apple blotch.</title>
        <authorList>
            <person name="Cheng Q."/>
        </authorList>
    </citation>
    <scope>NUCLEOTIDE SEQUENCE [LARGE SCALE GENOMIC DNA]</scope>
    <source>
        <strain evidence="4 5">NL1</strain>
    </source>
</reference>
<dbReference type="EMBL" id="MZNU01000032">
    <property type="protein sequence ID" value="OWP06849.1"/>
    <property type="molecule type" value="Genomic_DNA"/>
</dbReference>
<dbReference type="STRING" id="503106.A0A218ZFK0"/>
<feature type="domain" description="CCZ1/INTU/HSP4 first Longin" evidence="3">
    <location>
        <begin position="17"/>
        <end position="117"/>
    </location>
</feature>
<comment type="caution">
    <text evidence="4">The sequence shown here is derived from an EMBL/GenBank/DDBJ whole genome shotgun (WGS) entry which is preliminary data.</text>
</comment>
<name>A0A218ZFK0_9HELO</name>
<feature type="region of interest" description="Disordered" evidence="2">
    <location>
        <begin position="560"/>
        <end position="585"/>
    </location>
</feature>
<proteinExistence type="inferred from homology"/>
<feature type="compositionally biased region" description="Low complexity" evidence="2">
    <location>
        <begin position="468"/>
        <end position="479"/>
    </location>
</feature>
<dbReference type="Pfam" id="PF19031">
    <property type="entry name" value="Intu_longin_1"/>
    <property type="match status" value="1"/>
</dbReference>
<evidence type="ECO:0000256" key="2">
    <source>
        <dbReference type="SAM" id="MobiDB-lite"/>
    </source>
</evidence>
<evidence type="ECO:0000313" key="5">
    <source>
        <dbReference type="Proteomes" id="UP000242519"/>
    </source>
</evidence>
<dbReference type="InterPro" id="IPR043987">
    <property type="entry name" value="CCZ1/INTU/HSP4_longin_1"/>
</dbReference>
<dbReference type="GO" id="GO:0016192">
    <property type="term" value="P:vesicle-mediated transport"/>
    <property type="evidence" value="ECO:0007669"/>
    <property type="project" value="InterPro"/>
</dbReference>
<feature type="compositionally biased region" description="Polar residues" evidence="2">
    <location>
        <begin position="564"/>
        <end position="582"/>
    </location>
</feature>
<feature type="region of interest" description="Disordered" evidence="2">
    <location>
        <begin position="461"/>
        <end position="491"/>
    </location>
</feature>
<keyword evidence="5" id="KW-1185">Reference proteome</keyword>
<dbReference type="Proteomes" id="UP000242519">
    <property type="component" value="Unassembled WGS sequence"/>
</dbReference>
<feature type="region of interest" description="Disordered" evidence="2">
    <location>
        <begin position="819"/>
        <end position="838"/>
    </location>
</feature>
<dbReference type="InParanoid" id="A0A218ZFK0"/>
<evidence type="ECO:0000256" key="1">
    <source>
        <dbReference type="ARBA" id="ARBA00005352"/>
    </source>
</evidence>
<feature type="region of interest" description="Disordered" evidence="2">
    <location>
        <begin position="752"/>
        <end position="771"/>
    </location>
</feature>
<organism evidence="4 5">
    <name type="scientific">Diplocarpon coronariae</name>
    <dbReference type="NCBI Taxonomy" id="2795749"/>
    <lineage>
        <taxon>Eukaryota</taxon>
        <taxon>Fungi</taxon>
        <taxon>Dikarya</taxon>
        <taxon>Ascomycota</taxon>
        <taxon>Pezizomycotina</taxon>
        <taxon>Leotiomycetes</taxon>
        <taxon>Helotiales</taxon>
        <taxon>Drepanopezizaceae</taxon>
        <taxon>Diplocarpon</taxon>
    </lineage>
</organism>
<gene>
    <name evidence="4" type="ORF">B2J93_3845</name>
</gene>
<dbReference type="PANTHER" id="PTHR13056:SF0">
    <property type="entry name" value="VACUOLAR FUSION PROTEIN CCZ1 HOMOLOG-RELATED"/>
    <property type="match status" value="1"/>
</dbReference>
<feature type="compositionally biased region" description="Basic and acidic residues" evidence="2">
    <location>
        <begin position="347"/>
        <end position="356"/>
    </location>
</feature>
<sequence>MPSLAGPRRAIPAQLGFLAIYNPSLGTTDETIKDQIVYYSTPGLTERRTKRNIHSERDATREEINEQLRQIGLAQGMVEFGRSFSDGRAVDTVETEKSRIVLHELESGWWILASINLTVLPGTTNTNTGKGKAQEHEEIPEYSSREVKPAILLLGELLRAHSTFLLHHASSMSALFVRTRRSKFMGILGRYWDTFLSTWNVLMHGNPANALYGGIKVAACGELGMGVGEEERGSGEREVLEGFVGRIEGLVDVIVSKFGEAEESKNAGTPHLRNAEKSPTEPWLGSGNDPGAEDGTVFLGTGALSRKSLRDVSHWVEDLYKWGPYAYGVIDNPSSDRRTKKFKKKSPVREDALPHETKKKARQVYGLSFHEKSHRDSPTLQNSMATVDPMPDNRAGTPSGPAAVSRRPSLRRRPSSLTGSESDSTIKGNRFVQYFKFGYGTHWSLGSTSVAEVSGVKPMFESDDKVESPQTSQPSNSPSRTDGTFETSTYAHKGSSGHYLIGLLGNIDDDAEDSGVDPEELEHGSKDDSNSRLLLRTLTLELERKEDARTETEISIDLGDRKLSQSTANGSEHTGTSTTSYESQDRNKTKKLRVVVYVNRPFVFVFLFELRTDALALSGLYRSLHNQVTPLMKPLLVSTAYRASRPEAAAAEESATPIYDLVWDPKLLTINSTIPNIPDPLQMQSYPTESLAWSRIEALNTHMQIVNTYVASSTDDSSLERTCKTSRGWWVVWTKIPDPTPSEVRFVAPSLVKEESPDSQQTIGPPLKSGGTSTFGASMTSGPAHPYLESLNYEVAPNDKEIFLIRRASDHVAAKSAGRFASGPSVAASESSWTSGPGKLAQGIGVDTKRYIEDLLNLQR</sequence>
<feature type="region of interest" description="Disordered" evidence="2">
    <location>
        <begin position="333"/>
        <end position="424"/>
    </location>
</feature>
<dbReference type="GO" id="GO:0035658">
    <property type="term" value="C:Mon1-Ccz1 complex"/>
    <property type="evidence" value="ECO:0007669"/>
    <property type="project" value="InterPro"/>
</dbReference>
<evidence type="ECO:0000313" key="4">
    <source>
        <dbReference type="EMBL" id="OWP06849.1"/>
    </source>
</evidence>
<comment type="similarity">
    <text evidence="1">Belongs to the CCZ1 family.</text>
</comment>
<dbReference type="OrthoDB" id="240546at2759"/>
<protein>
    <recommendedName>
        <fullName evidence="3">CCZ1/INTU/HSP4 first Longin domain-containing protein</fullName>
    </recommendedName>
</protein>
<feature type="compositionally biased region" description="Polar residues" evidence="2">
    <location>
        <begin position="480"/>
        <end position="490"/>
    </location>
</feature>
<dbReference type="PANTHER" id="PTHR13056">
    <property type="entry name" value="VACUOLAR FUSION PROTEIN CCZ1 HOMOLOG-RELATED"/>
    <property type="match status" value="1"/>
</dbReference>